<dbReference type="InterPro" id="IPR006311">
    <property type="entry name" value="TAT_signal"/>
</dbReference>
<name>A0A1G9JNA6_9SPHI</name>
<dbReference type="SUPFAM" id="SSF47240">
    <property type="entry name" value="Ferritin-like"/>
    <property type="match status" value="1"/>
</dbReference>
<dbReference type="PROSITE" id="PS51318">
    <property type="entry name" value="TAT"/>
    <property type="match status" value="1"/>
</dbReference>
<dbReference type="InterPro" id="IPR009078">
    <property type="entry name" value="Ferritin-like_SF"/>
</dbReference>
<dbReference type="Proteomes" id="UP000183200">
    <property type="component" value="Unassembled WGS sequence"/>
</dbReference>
<protein>
    <submittedName>
        <fullName evidence="1">Ferritin-like domain-containing protein</fullName>
    </submittedName>
</protein>
<organism evidence="1 2">
    <name type="scientific">Pedobacter steynii</name>
    <dbReference type="NCBI Taxonomy" id="430522"/>
    <lineage>
        <taxon>Bacteria</taxon>
        <taxon>Pseudomonadati</taxon>
        <taxon>Bacteroidota</taxon>
        <taxon>Sphingobacteriia</taxon>
        <taxon>Sphingobacteriales</taxon>
        <taxon>Sphingobacteriaceae</taxon>
        <taxon>Pedobacter</taxon>
    </lineage>
</organism>
<dbReference type="AlphaFoldDB" id="A0A1G9JNA6"/>
<accession>A0A1G9JNA6</accession>
<reference evidence="2" key="1">
    <citation type="submission" date="2016-10" db="EMBL/GenBank/DDBJ databases">
        <authorList>
            <person name="Varghese N."/>
            <person name="Submissions S."/>
        </authorList>
    </citation>
    <scope>NUCLEOTIDE SEQUENCE [LARGE SCALE GENOMIC DNA]</scope>
    <source>
        <strain evidence="2">DSM 19110</strain>
    </source>
</reference>
<dbReference type="RefSeq" id="WP_074604315.1">
    <property type="nucleotide sequence ID" value="NZ_FNGY01000001.1"/>
</dbReference>
<dbReference type="EMBL" id="FNGY01000001">
    <property type="protein sequence ID" value="SDL39040.1"/>
    <property type="molecule type" value="Genomic_DNA"/>
</dbReference>
<sequence>MARDLEKIEAGDTLFLKERLLRRQFLKFTGATVVVGMGLSCRKEVDSPSAPAINTDHTIDFKSDAGLLNYIYALEQLAAAFYIKVLEAPAADFTAVQMAFLNDIKLHEIAHREYYKNFLGIAGIGKLEFNLSAIDTSSALSVLTAAKAFEDLGVAAYNGALLRAQSNYSFVILSQIASVEARHAAWIRNQISTDSFADLKELSALGAIAADGLDVLSDPAQVLAQVTKYISTKLNVINL</sequence>
<dbReference type="OrthoDB" id="954262at2"/>
<proteinExistence type="predicted"/>
<dbReference type="CDD" id="cd00657">
    <property type="entry name" value="Ferritin_like"/>
    <property type="match status" value="1"/>
</dbReference>
<dbReference type="Pfam" id="PF13668">
    <property type="entry name" value="Ferritin_2"/>
    <property type="match status" value="1"/>
</dbReference>
<evidence type="ECO:0000313" key="1">
    <source>
        <dbReference type="EMBL" id="SDL39040.1"/>
    </source>
</evidence>
<gene>
    <name evidence="1" type="ORF">SAMN05421820_101323</name>
</gene>
<keyword evidence="2" id="KW-1185">Reference proteome</keyword>
<evidence type="ECO:0000313" key="2">
    <source>
        <dbReference type="Proteomes" id="UP000183200"/>
    </source>
</evidence>